<accession>A0A0Q5U646</accession>
<evidence type="ECO:0000313" key="2">
    <source>
        <dbReference type="Proteomes" id="UP000008711"/>
    </source>
</evidence>
<gene>
    <name evidence="1" type="primary">Dere\GG26922</name>
    <name evidence="1" type="synonym">GG26922</name>
    <name evidence="1" type="ORF">Dere_GG26922</name>
</gene>
<keyword evidence="2" id="KW-1185">Reference proteome</keyword>
<dbReference type="OrthoDB" id="7822574at2759"/>
<protein>
    <submittedName>
        <fullName evidence="1">Uncharacterized protein</fullName>
    </submittedName>
</protein>
<name>A0A0Q5U646_DROER</name>
<evidence type="ECO:0000313" key="1">
    <source>
        <dbReference type="EMBL" id="KQS44350.1"/>
    </source>
</evidence>
<proteinExistence type="predicted"/>
<reference evidence="1 2" key="2">
    <citation type="journal article" date="2008" name="Bioinformatics">
        <title>Assembly reconciliation.</title>
        <authorList>
            <person name="Zimin A.V."/>
            <person name="Smith D.R."/>
            <person name="Sutton G."/>
            <person name="Yorke J.A."/>
        </authorList>
    </citation>
    <scope>NUCLEOTIDE SEQUENCE [LARGE SCALE GENOMIC DNA]</scope>
    <source>
        <strain evidence="1 2">TSC#14021-0224.01</strain>
    </source>
</reference>
<dbReference type="EMBL" id="CH954178">
    <property type="protein sequence ID" value="KQS44350.1"/>
    <property type="molecule type" value="Genomic_DNA"/>
</dbReference>
<sequence length="84" mass="9526">MQRLCCCQTNNETICSFVDICILQRSSRQQKKSMDASPPHKNADLKCAKDFAMDSAISTTSRGLNSTRGNHIVCKHFPRWMAMM</sequence>
<reference evidence="1 2" key="1">
    <citation type="journal article" date="2007" name="Nature">
        <title>Evolution of genes and genomes on the Drosophila phylogeny.</title>
        <authorList>
            <consortium name="Drosophila 12 Genomes Consortium"/>
            <person name="Clark A.G."/>
            <person name="Eisen M.B."/>
            <person name="Smith D.R."/>
            <person name="Bergman C.M."/>
            <person name="Oliver B."/>
            <person name="Markow T.A."/>
            <person name="Kaufman T.C."/>
            <person name="Kellis M."/>
            <person name="Gelbart W."/>
            <person name="Iyer V.N."/>
            <person name="Pollard D.A."/>
            <person name="Sackton T.B."/>
            <person name="Larracuente A.M."/>
            <person name="Singh N.D."/>
            <person name="Abad J.P."/>
            <person name="Abt D.N."/>
            <person name="Adryan B."/>
            <person name="Aguade M."/>
            <person name="Akashi H."/>
            <person name="Anderson W.W."/>
            <person name="Aquadro C.F."/>
            <person name="Ardell D.H."/>
            <person name="Arguello R."/>
            <person name="Artieri C.G."/>
            <person name="Barbash D.A."/>
            <person name="Barker D."/>
            <person name="Barsanti P."/>
            <person name="Batterham P."/>
            <person name="Batzoglou S."/>
            <person name="Begun D."/>
            <person name="Bhutkar A."/>
            <person name="Blanco E."/>
            <person name="Bosak S.A."/>
            <person name="Bradley R.K."/>
            <person name="Brand A.D."/>
            <person name="Brent M.R."/>
            <person name="Brooks A.N."/>
            <person name="Brown R.H."/>
            <person name="Butlin R.K."/>
            <person name="Caggese C."/>
            <person name="Calvi B.R."/>
            <person name="Bernardo de Carvalho A."/>
            <person name="Caspi A."/>
            <person name="Castrezana S."/>
            <person name="Celniker S.E."/>
            <person name="Chang J.L."/>
            <person name="Chapple C."/>
            <person name="Chatterji S."/>
            <person name="Chinwalla A."/>
            <person name="Civetta A."/>
            <person name="Clifton S.W."/>
            <person name="Comeron J.M."/>
            <person name="Costello J.C."/>
            <person name="Coyne J.A."/>
            <person name="Daub J."/>
            <person name="David R.G."/>
            <person name="Delcher A.L."/>
            <person name="Delehaunty K."/>
            <person name="Do C.B."/>
            <person name="Ebling H."/>
            <person name="Edwards K."/>
            <person name="Eickbush T."/>
            <person name="Evans J.D."/>
            <person name="Filipski A."/>
            <person name="Findeiss S."/>
            <person name="Freyhult E."/>
            <person name="Fulton L."/>
            <person name="Fulton R."/>
            <person name="Garcia A.C."/>
            <person name="Gardiner A."/>
            <person name="Garfield D.A."/>
            <person name="Garvin B.E."/>
            <person name="Gibson G."/>
            <person name="Gilbert D."/>
            <person name="Gnerre S."/>
            <person name="Godfrey J."/>
            <person name="Good R."/>
            <person name="Gotea V."/>
            <person name="Gravely B."/>
            <person name="Greenberg A.J."/>
            <person name="Griffiths-Jones S."/>
            <person name="Gross S."/>
            <person name="Guigo R."/>
            <person name="Gustafson E.A."/>
            <person name="Haerty W."/>
            <person name="Hahn M.W."/>
            <person name="Halligan D.L."/>
            <person name="Halpern A.L."/>
            <person name="Halter G.M."/>
            <person name="Han M.V."/>
            <person name="Heger A."/>
            <person name="Hillier L."/>
            <person name="Hinrichs A.S."/>
            <person name="Holmes I."/>
            <person name="Hoskins R.A."/>
            <person name="Hubisz M.J."/>
            <person name="Hultmark D."/>
            <person name="Huntley M.A."/>
            <person name="Jaffe D.B."/>
            <person name="Jagadeeshan S."/>
            <person name="Jeck W.R."/>
            <person name="Johnson J."/>
            <person name="Jones C.D."/>
            <person name="Jordan W.C."/>
            <person name="Karpen G.H."/>
            <person name="Kataoka E."/>
            <person name="Keightley P.D."/>
            <person name="Kheradpour P."/>
            <person name="Kirkness E.F."/>
            <person name="Koerich L.B."/>
            <person name="Kristiansen K."/>
            <person name="Kudrna D."/>
            <person name="Kulathinal R.J."/>
            <person name="Kumar S."/>
            <person name="Kwok R."/>
            <person name="Lander E."/>
            <person name="Langley C.H."/>
            <person name="Lapoint R."/>
            <person name="Lazzaro B.P."/>
            <person name="Lee S.J."/>
            <person name="Levesque L."/>
            <person name="Li R."/>
            <person name="Lin C.F."/>
            <person name="Lin M.F."/>
            <person name="Lindblad-Toh K."/>
            <person name="Llopart A."/>
            <person name="Long M."/>
            <person name="Low L."/>
            <person name="Lozovsky E."/>
            <person name="Lu J."/>
            <person name="Luo M."/>
            <person name="Machado C.A."/>
            <person name="Makalowski W."/>
            <person name="Marzo M."/>
            <person name="Matsuda M."/>
            <person name="Matzkin L."/>
            <person name="McAllister B."/>
            <person name="McBride C.S."/>
            <person name="McKernan B."/>
            <person name="McKernan K."/>
            <person name="Mendez-Lago M."/>
            <person name="Minx P."/>
            <person name="Mollenhauer M.U."/>
            <person name="Montooth K."/>
            <person name="Mount S.M."/>
            <person name="Mu X."/>
            <person name="Myers E."/>
            <person name="Negre B."/>
            <person name="Newfeld S."/>
            <person name="Nielsen R."/>
            <person name="Noor M.A."/>
            <person name="O'Grady P."/>
            <person name="Pachter L."/>
            <person name="Papaceit M."/>
            <person name="Parisi M.J."/>
            <person name="Parisi M."/>
            <person name="Parts L."/>
            <person name="Pedersen J.S."/>
            <person name="Pesole G."/>
            <person name="Phillippy A.M."/>
            <person name="Ponting C.P."/>
            <person name="Pop M."/>
            <person name="Porcelli D."/>
            <person name="Powell J.R."/>
            <person name="Prohaska S."/>
            <person name="Pruitt K."/>
            <person name="Puig M."/>
            <person name="Quesneville H."/>
            <person name="Ram K.R."/>
            <person name="Rand D."/>
            <person name="Rasmussen M.D."/>
            <person name="Reed L.K."/>
            <person name="Reenan R."/>
            <person name="Reily A."/>
            <person name="Remington K.A."/>
            <person name="Rieger T.T."/>
            <person name="Ritchie M.G."/>
            <person name="Robin C."/>
            <person name="Rogers Y.H."/>
            <person name="Rohde C."/>
            <person name="Rozas J."/>
            <person name="Rubenfield M.J."/>
            <person name="Ruiz A."/>
            <person name="Russo S."/>
            <person name="Salzberg S.L."/>
            <person name="Sanchez-Gracia A."/>
            <person name="Saranga D.J."/>
            <person name="Sato H."/>
            <person name="Schaeffer S.W."/>
            <person name="Schatz M.C."/>
            <person name="Schlenke T."/>
            <person name="Schwartz R."/>
            <person name="Segarra C."/>
            <person name="Singh R.S."/>
            <person name="Sirot L."/>
            <person name="Sirota M."/>
            <person name="Sisneros N.B."/>
            <person name="Smith C.D."/>
            <person name="Smith T.F."/>
            <person name="Spieth J."/>
            <person name="Stage D.E."/>
            <person name="Stark A."/>
            <person name="Stephan W."/>
            <person name="Strausberg R.L."/>
            <person name="Strempel S."/>
            <person name="Sturgill D."/>
            <person name="Sutton G."/>
            <person name="Sutton G.G."/>
            <person name="Tao W."/>
            <person name="Teichmann S."/>
            <person name="Tobari Y.N."/>
            <person name="Tomimura Y."/>
            <person name="Tsolas J.M."/>
            <person name="Valente V.L."/>
            <person name="Venter E."/>
            <person name="Venter J.C."/>
            <person name="Vicario S."/>
            <person name="Vieira F.G."/>
            <person name="Vilella A.J."/>
            <person name="Villasante A."/>
            <person name="Walenz B."/>
            <person name="Wang J."/>
            <person name="Wasserman M."/>
            <person name="Watts T."/>
            <person name="Wilson D."/>
            <person name="Wilson R.K."/>
            <person name="Wing R.A."/>
            <person name="Wolfner M.F."/>
            <person name="Wong A."/>
            <person name="Wong G.K."/>
            <person name="Wu C.I."/>
            <person name="Wu G."/>
            <person name="Yamamoto D."/>
            <person name="Yang H.P."/>
            <person name="Yang S.P."/>
            <person name="Yorke J.A."/>
            <person name="Yoshida K."/>
            <person name="Zdobnov E."/>
            <person name="Zhang P."/>
            <person name="Zhang Y."/>
            <person name="Zimin A.V."/>
            <person name="Baldwin J."/>
            <person name="Abdouelleil A."/>
            <person name="Abdulkadir J."/>
            <person name="Abebe A."/>
            <person name="Abera B."/>
            <person name="Abreu J."/>
            <person name="Acer S.C."/>
            <person name="Aftuck L."/>
            <person name="Alexander A."/>
            <person name="An P."/>
            <person name="Anderson E."/>
            <person name="Anderson S."/>
            <person name="Arachi H."/>
            <person name="Azer M."/>
            <person name="Bachantsang P."/>
            <person name="Barry A."/>
            <person name="Bayul T."/>
            <person name="Berlin A."/>
            <person name="Bessette D."/>
            <person name="Bloom T."/>
            <person name="Blye J."/>
            <person name="Boguslavskiy L."/>
            <person name="Bonnet C."/>
            <person name="Boukhgalter B."/>
            <person name="Bourzgui I."/>
            <person name="Brown A."/>
            <person name="Cahill P."/>
            <person name="Channer S."/>
            <person name="Cheshatsang Y."/>
            <person name="Chuda L."/>
            <person name="Citroen M."/>
            <person name="Collymore A."/>
            <person name="Cooke P."/>
            <person name="Costello M."/>
            <person name="D'Aco K."/>
            <person name="Daza R."/>
            <person name="De Haan G."/>
            <person name="DeGray S."/>
            <person name="DeMaso C."/>
            <person name="Dhargay N."/>
            <person name="Dooley K."/>
            <person name="Dooley E."/>
            <person name="Doricent M."/>
            <person name="Dorje P."/>
            <person name="Dorjee K."/>
            <person name="Dupes A."/>
            <person name="Elong R."/>
            <person name="Falk J."/>
            <person name="Farina A."/>
            <person name="Faro S."/>
            <person name="Ferguson D."/>
            <person name="Fisher S."/>
            <person name="Foley C.D."/>
            <person name="Franke A."/>
            <person name="Friedrich D."/>
            <person name="Gadbois L."/>
            <person name="Gearin G."/>
            <person name="Gearin C.R."/>
            <person name="Giannoukos G."/>
            <person name="Goode T."/>
            <person name="Graham J."/>
            <person name="Grandbois E."/>
            <person name="Grewal S."/>
            <person name="Gyaltsen K."/>
            <person name="Hafez N."/>
            <person name="Hagos B."/>
            <person name="Hall J."/>
            <person name="Henson C."/>
            <person name="Hollinger A."/>
            <person name="Honan T."/>
            <person name="Huard M.D."/>
            <person name="Hughes L."/>
            <person name="Hurhula B."/>
            <person name="Husby M.E."/>
            <person name="Kamat A."/>
            <person name="Kanga B."/>
            <person name="Kashin S."/>
            <person name="Khazanovich D."/>
            <person name="Kisner P."/>
            <person name="Lance K."/>
            <person name="Lara M."/>
            <person name="Lee W."/>
            <person name="Lennon N."/>
            <person name="Letendre F."/>
            <person name="LeVine R."/>
            <person name="Lipovsky A."/>
            <person name="Liu X."/>
            <person name="Liu J."/>
            <person name="Liu S."/>
            <person name="Lokyitsang T."/>
            <person name="Lokyitsang Y."/>
            <person name="Lubonja R."/>
            <person name="Lui A."/>
            <person name="MacDonald P."/>
            <person name="Magnisalis V."/>
            <person name="Maru K."/>
            <person name="Matthews C."/>
            <person name="McCusker W."/>
            <person name="McDonough S."/>
            <person name="Mehta T."/>
            <person name="Meldrim J."/>
            <person name="Meneus L."/>
            <person name="Mihai O."/>
            <person name="Mihalev A."/>
            <person name="Mihova T."/>
            <person name="Mittelman R."/>
            <person name="Mlenga V."/>
            <person name="Montmayeur A."/>
            <person name="Mulrain L."/>
            <person name="Navidi A."/>
            <person name="Naylor J."/>
            <person name="Negash T."/>
            <person name="Nguyen T."/>
            <person name="Nguyen N."/>
            <person name="Nicol R."/>
            <person name="Norbu C."/>
            <person name="Norbu N."/>
            <person name="Novod N."/>
            <person name="O'Neill B."/>
            <person name="Osman S."/>
            <person name="Markiewicz E."/>
            <person name="Oyono O.L."/>
            <person name="Patti C."/>
            <person name="Phunkhang P."/>
            <person name="Pierre F."/>
            <person name="Priest M."/>
            <person name="Raghuraman S."/>
            <person name="Rege F."/>
            <person name="Reyes R."/>
            <person name="Rise C."/>
            <person name="Rogov P."/>
            <person name="Ross K."/>
            <person name="Ryan E."/>
            <person name="Settipalli S."/>
            <person name="Shea T."/>
            <person name="Sherpa N."/>
            <person name="Shi L."/>
            <person name="Shih D."/>
            <person name="Sparrow T."/>
            <person name="Spaulding J."/>
            <person name="Stalker J."/>
            <person name="Stange-Thomann N."/>
            <person name="Stavropoulos S."/>
            <person name="Stone C."/>
            <person name="Strader C."/>
            <person name="Tesfaye S."/>
            <person name="Thomson T."/>
            <person name="Thoulutsang Y."/>
            <person name="Thoulutsang D."/>
            <person name="Topham K."/>
            <person name="Topping I."/>
            <person name="Tsamla T."/>
            <person name="Vassiliev H."/>
            <person name="Vo A."/>
            <person name="Wangchuk T."/>
            <person name="Wangdi T."/>
            <person name="Weiand M."/>
            <person name="Wilkinson J."/>
            <person name="Wilson A."/>
            <person name="Yadav S."/>
            <person name="Young G."/>
            <person name="Yu Q."/>
            <person name="Zembek L."/>
            <person name="Zhong D."/>
            <person name="Zimmer A."/>
            <person name="Zwirko Z."/>
            <person name="Jaffe D.B."/>
            <person name="Alvarez P."/>
            <person name="Brockman W."/>
            <person name="Butler J."/>
            <person name="Chin C."/>
            <person name="Gnerre S."/>
            <person name="Grabherr M."/>
            <person name="Kleber M."/>
            <person name="Mauceli E."/>
            <person name="MacCallum I."/>
        </authorList>
    </citation>
    <scope>NUCLEOTIDE SEQUENCE [LARGE SCALE GENOMIC DNA]</scope>
    <source>
        <strain evidence="1 2">TSC#14021-0224.01</strain>
    </source>
</reference>
<dbReference type="AlphaFoldDB" id="A0A0Q5U646"/>
<dbReference type="Proteomes" id="UP000008711">
    <property type="component" value="Unassembled WGS sequence"/>
</dbReference>
<feature type="non-terminal residue" evidence="1">
    <location>
        <position position="84"/>
    </location>
</feature>
<dbReference type="KEGG" id="der:26526746"/>
<organism evidence="1 2">
    <name type="scientific">Drosophila erecta</name>
    <name type="common">Fruit fly</name>
    <dbReference type="NCBI Taxonomy" id="7220"/>
    <lineage>
        <taxon>Eukaryota</taxon>
        <taxon>Metazoa</taxon>
        <taxon>Ecdysozoa</taxon>
        <taxon>Arthropoda</taxon>
        <taxon>Hexapoda</taxon>
        <taxon>Insecta</taxon>
        <taxon>Pterygota</taxon>
        <taxon>Neoptera</taxon>
        <taxon>Endopterygota</taxon>
        <taxon>Diptera</taxon>
        <taxon>Brachycera</taxon>
        <taxon>Muscomorpha</taxon>
        <taxon>Ephydroidea</taxon>
        <taxon>Drosophilidae</taxon>
        <taxon>Drosophila</taxon>
        <taxon>Sophophora</taxon>
    </lineage>
</organism>